<evidence type="ECO:0000313" key="1">
    <source>
        <dbReference type="EMBL" id="EKT63816.1"/>
    </source>
</evidence>
<organism evidence="1 2">
    <name type="scientific">Providencia burhodogranariea DSM 19968</name>
    <dbReference type="NCBI Taxonomy" id="1141662"/>
    <lineage>
        <taxon>Bacteria</taxon>
        <taxon>Pseudomonadati</taxon>
        <taxon>Pseudomonadota</taxon>
        <taxon>Gammaproteobacteria</taxon>
        <taxon>Enterobacterales</taxon>
        <taxon>Morganellaceae</taxon>
        <taxon>Providencia</taxon>
    </lineage>
</organism>
<name>K8WV58_9GAMM</name>
<dbReference type="STRING" id="1141662.OOA_03104"/>
<dbReference type="CDD" id="cd07067">
    <property type="entry name" value="HP_PGM_like"/>
    <property type="match status" value="1"/>
</dbReference>
<dbReference type="GO" id="GO:0101006">
    <property type="term" value="F:protein histidine phosphatase activity"/>
    <property type="evidence" value="ECO:0007669"/>
    <property type="project" value="InterPro"/>
</dbReference>
<dbReference type="PATRIC" id="fig|1141662.3.peg.628"/>
<dbReference type="SUPFAM" id="SSF53254">
    <property type="entry name" value="Phosphoglycerate mutase-like"/>
    <property type="match status" value="1"/>
</dbReference>
<dbReference type="NCBIfam" id="TIGR00249">
    <property type="entry name" value="sixA"/>
    <property type="match status" value="1"/>
</dbReference>
<dbReference type="AlphaFoldDB" id="K8WV58"/>
<dbReference type="EMBL" id="AKKL01000012">
    <property type="protein sequence ID" value="EKT63816.1"/>
    <property type="molecule type" value="Genomic_DNA"/>
</dbReference>
<dbReference type="HOGENOM" id="CLU_084603_1_1_6"/>
<keyword evidence="2" id="KW-1185">Reference proteome</keyword>
<proteinExistence type="predicted"/>
<reference evidence="1 2" key="1">
    <citation type="journal article" date="2012" name="BMC Genomics">
        <title>Comparative genomics of bacteria in the genus Providencia isolated from wild Drosophila melanogaster.</title>
        <authorList>
            <person name="Galac M.R."/>
            <person name="Lazzaro B.P."/>
        </authorList>
    </citation>
    <scope>NUCLEOTIDE SEQUENCE [LARGE SCALE GENOMIC DNA]</scope>
    <source>
        <strain evidence="1 2">DSM 19968</strain>
    </source>
</reference>
<dbReference type="InterPro" id="IPR013078">
    <property type="entry name" value="His_Pase_superF_clade-1"/>
</dbReference>
<gene>
    <name evidence="1" type="ORF">OOA_03104</name>
</gene>
<protein>
    <submittedName>
        <fullName evidence="1">Phosphohistidine phosphatase</fullName>
    </submittedName>
</protein>
<dbReference type="RefSeq" id="WP_008910663.1">
    <property type="nucleotide sequence ID" value="NZ_KB233222.1"/>
</dbReference>
<dbReference type="GO" id="GO:0005737">
    <property type="term" value="C:cytoplasm"/>
    <property type="evidence" value="ECO:0007669"/>
    <property type="project" value="InterPro"/>
</dbReference>
<sequence>MQVYIMRHGDAALQAASDAERALTQKGIDDSVLMAQWLSQRNPAIDKVLVSPYRRAEETLQVIRDNLVISARSEVMDMLTPSGNATFVADHIRDLAVMETNAVLVVSHLPLVGYLVSELCPNEAPPMFTTSSIACIEIDAKHQKAHLDWMISPSQLISVINNRKLNK</sequence>
<dbReference type="Gene3D" id="3.40.50.1240">
    <property type="entry name" value="Phosphoglycerate mutase-like"/>
    <property type="match status" value="1"/>
</dbReference>
<dbReference type="InterPro" id="IPR029033">
    <property type="entry name" value="His_PPase_superfam"/>
</dbReference>
<evidence type="ECO:0000313" key="2">
    <source>
        <dbReference type="Proteomes" id="UP000009336"/>
    </source>
</evidence>
<dbReference type="InterPro" id="IPR004449">
    <property type="entry name" value="SixA"/>
</dbReference>
<accession>K8WV58</accession>
<dbReference type="eggNOG" id="COG2062">
    <property type="taxonomic scope" value="Bacteria"/>
</dbReference>
<comment type="caution">
    <text evidence="1">The sequence shown here is derived from an EMBL/GenBank/DDBJ whole genome shotgun (WGS) entry which is preliminary data.</text>
</comment>
<dbReference type="Pfam" id="PF00300">
    <property type="entry name" value="His_Phos_1"/>
    <property type="match status" value="1"/>
</dbReference>
<dbReference type="Proteomes" id="UP000009336">
    <property type="component" value="Unassembled WGS sequence"/>
</dbReference>
<dbReference type="OrthoDB" id="92610at2"/>